<accession>A0A060VMV2</accession>
<reference evidence="1 2" key="1">
    <citation type="journal article" date="2014" name="Nat. Commun.">
        <title>The rainbow trout genome provides novel insights into evolution after whole-genome duplication in vertebrates.</title>
        <authorList>
            <person name="Berthelot C."/>
            <person name="Brunet F."/>
            <person name="Chalopin D."/>
            <person name="Juanchich A."/>
            <person name="Bernard M."/>
            <person name="Noel B."/>
            <person name="Bento P."/>
            <person name="Da Silva C."/>
            <person name="Labadie K."/>
            <person name="Alberti A."/>
            <person name="Aury J.M."/>
            <person name="Louis A."/>
            <person name="Dehais P."/>
            <person name="Bardou P."/>
            <person name="Montfort J."/>
            <person name="Klopp C."/>
            <person name="Cabau C."/>
            <person name="Gaspin C."/>
            <person name="Thorgaard G.H."/>
            <person name="Boussaha M."/>
            <person name="Quillet E."/>
            <person name="Guyomard R."/>
            <person name="Galiana D."/>
            <person name="Bobe J."/>
            <person name="Volff J.N."/>
            <person name="Genet C."/>
            <person name="Wincker P."/>
            <person name="Jaillon O."/>
            <person name="Roest Crollius H."/>
            <person name="Guiguen Y."/>
        </authorList>
    </citation>
    <scope>NUCLEOTIDE SEQUENCE [LARGE SCALE GENOMIC DNA]</scope>
</reference>
<sequence length="46" mass="5235">MKKAITAEQITEWFTLGTHFANILITDEVPKEVKLEESSIQSWLAS</sequence>
<dbReference type="AlphaFoldDB" id="A0A060VMV2"/>
<organism evidence="1 2">
    <name type="scientific">Oncorhynchus mykiss</name>
    <name type="common">Rainbow trout</name>
    <name type="synonym">Salmo gairdneri</name>
    <dbReference type="NCBI Taxonomy" id="8022"/>
    <lineage>
        <taxon>Eukaryota</taxon>
        <taxon>Metazoa</taxon>
        <taxon>Chordata</taxon>
        <taxon>Craniata</taxon>
        <taxon>Vertebrata</taxon>
        <taxon>Euteleostomi</taxon>
        <taxon>Actinopterygii</taxon>
        <taxon>Neopterygii</taxon>
        <taxon>Teleostei</taxon>
        <taxon>Protacanthopterygii</taxon>
        <taxon>Salmoniformes</taxon>
        <taxon>Salmonidae</taxon>
        <taxon>Salmoninae</taxon>
        <taxon>Oncorhynchus</taxon>
    </lineage>
</organism>
<name>A0A060VMV2_ONCMY</name>
<gene>
    <name evidence="1" type="ORF">GSONMT00076702001</name>
</gene>
<evidence type="ECO:0000313" key="1">
    <source>
        <dbReference type="EMBL" id="CDQ56177.1"/>
    </source>
</evidence>
<dbReference type="Proteomes" id="UP000193380">
    <property type="component" value="Chromosome 19"/>
</dbReference>
<proteinExistence type="predicted"/>
<dbReference type="PaxDb" id="8022-A0A060VMV2"/>
<dbReference type="STRING" id="8022.A0A060VMV2"/>
<protein>
    <submittedName>
        <fullName evidence="1">Uncharacterized protein</fullName>
    </submittedName>
</protein>
<dbReference type="EMBL" id="FR904260">
    <property type="protein sequence ID" value="CDQ56177.1"/>
    <property type="molecule type" value="Genomic_DNA"/>
</dbReference>
<evidence type="ECO:0000313" key="2">
    <source>
        <dbReference type="Proteomes" id="UP000193380"/>
    </source>
</evidence>